<name>A0A124SQ60_BURCE</name>
<accession>A0A124SQ60</accession>
<evidence type="ECO:0000313" key="2">
    <source>
        <dbReference type="Proteomes" id="UP000069001"/>
    </source>
</evidence>
<dbReference type="InterPro" id="IPR036291">
    <property type="entry name" value="NAD(P)-bd_dom_sf"/>
</dbReference>
<evidence type="ECO:0008006" key="3">
    <source>
        <dbReference type="Google" id="ProtNLM"/>
    </source>
</evidence>
<gene>
    <name evidence="1" type="ORF">WS90_07845</name>
</gene>
<reference evidence="1 2" key="1">
    <citation type="submission" date="2015-11" db="EMBL/GenBank/DDBJ databases">
        <title>Expanding the genomic diversity of Burkholderia species for the development of highly accurate diagnostics.</title>
        <authorList>
            <person name="Sahl J."/>
            <person name="Keim P."/>
            <person name="Wagner D."/>
        </authorList>
    </citation>
    <scope>NUCLEOTIDE SEQUENCE [LARGE SCALE GENOMIC DNA]</scope>
    <source>
        <strain evidence="1 2">MSMB1302</strain>
    </source>
</reference>
<dbReference type="Gene3D" id="3.40.50.720">
    <property type="entry name" value="NAD(P)-binding Rossmann-like Domain"/>
    <property type="match status" value="1"/>
</dbReference>
<comment type="caution">
    <text evidence="1">The sequence shown here is derived from an EMBL/GenBank/DDBJ whole genome shotgun (WGS) entry which is preliminary data.</text>
</comment>
<dbReference type="AlphaFoldDB" id="A0A124SQ60"/>
<evidence type="ECO:0000313" key="1">
    <source>
        <dbReference type="EMBL" id="KVK86179.1"/>
    </source>
</evidence>
<organism evidence="1 2">
    <name type="scientific">Burkholderia cepacia</name>
    <name type="common">Pseudomonas cepacia</name>
    <dbReference type="NCBI Taxonomy" id="292"/>
    <lineage>
        <taxon>Bacteria</taxon>
        <taxon>Pseudomonadati</taxon>
        <taxon>Pseudomonadota</taxon>
        <taxon>Betaproteobacteria</taxon>
        <taxon>Burkholderiales</taxon>
        <taxon>Burkholderiaceae</taxon>
        <taxon>Burkholderia</taxon>
        <taxon>Burkholderia cepacia complex</taxon>
    </lineage>
</organism>
<dbReference type="EMBL" id="LOYH01000027">
    <property type="protein sequence ID" value="KVK86179.1"/>
    <property type="molecule type" value="Genomic_DNA"/>
</dbReference>
<protein>
    <recommendedName>
        <fullName evidence="3">SDR family NAD(P)-dependent oxidoreductase</fullName>
    </recommendedName>
</protein>
<sequence>MAGVRDRDRHTYSEPIGFIDPSGTAAGTLHLSRQITSASKVIIVAGVSQGIGAETVNAFRAHGHRVVATSRLIGPSNDPDLVTVAGDIGDPA</sequence>
<proteinExistence type="predicted"/>
<dbReference type="Proteomes" id="UP000069001">
    <property type="component" value="Unassembled WGS sequence"/>
</dbReference>
<dbReference type="SUPFAM" id="SSF51735">
    <property type="entry name" value="NAD(P)-binding Rossmann-fold domains"/>
    <property type="match status" value="1"/>
</dbReference>